<feature type="signal peptide" evidence="1">
    <location>
        <begin position="1"/>
        <end position="21"/>
    </location>
</feature>
<sequence>MKAAYLALPALVLMFAGCTYKYDTDYPMGLPEDTESCPEDPPEMCTQDYRPVFGYAEEGGILGEFGNACSACAQEGVMYTSPKKEALPAPAAAPEAATE</sequence>
<keyword evidence="3" id="KW-1185">Reference proteome</keyword>
<evidence type="ECO:0000256" key="1">
    <source>
        <dbReference type="SAM" id="SignalP"/>
    </source>
</evidence>
<dbReference type="Proteomes" id="UP000029444">
    <property type="component" value="Unassembled WGS sequence"/>
</dbReference>
<dbReference type="AlphaFoldDB" id="A0A095SHB5"/>
<reference evidence="2 3" key="1">
    <citation type="submission" date="2012-09" db="EMBL/GenBank/DDBJ databases">
        <title>Genome Sequence of alkane-degrading Bacterium Alcanivorax sp. 19-m-6.</title>
        <authorList>
            <person name="Lai Q."/>
            <person name="Shao Z."/>
        </authorList>
    </citation>
    <scope>NUCLEOTIDE SEQUENCE [LARGE SCALE GENOMIC DNA]</scope>
    <source>
        <strain evidence="2 3">19-m-6</strain>
    </source>
</reference>
<dbReference type="RefSeq" id="WP_052041636.1">
    <property type="nucleotide sequence ID" value="NZ_ARXV01000014.1"/>
</dbReference>
<dbReference type="PROSITE" id="PS51257">
    <property type="entry name" value="PROKAR_LIPOPROTEIN"/>
    <property type="match status" value="1"/>
</dbReference>
<accession>A0A095SHB5</accession>
<feature type="chain" id="PRO_5001910986" description="Lipoprotein" evidence="1">
    <location>
        <begin position="22"/>
        <end position="99"/>
    </location>
</feature>
<keyword evidence="1" id="KW-0732">Signal</keyword>
<dbReference type="EMBL" id="ARXV01000014">
    <property type="protein sequence ID" value="KGD63739.1"/>
    <property type="molecule type" value="Genomic_DNA"/>
</dbReference>
<evidence type="ECO:0008006" key="4">
    <source>
        <dbReference type="Google" id="ProtNLM"/>
    </source>
</evidence>
<name>A0A095SHB5_9GAMM</name>
<evidence type="ECO:0000313" key="2">
    <source>
        <dbReference type="EMBL" id="KGD63739.1"/>
    </source>
</evidence>
<dbReference type="PATRIC" id="fig|1177154.3.peg.2985"/>
<organism evidence="2 3">
    <name type="scientific">Alcanivorax nanhaiticus</name>
    <dbReference type="NCBI Taxonomy" id="1177154"/>
    <lineage>
        <taxon>Bacteria</taxon>
        <taxon>Pseudomonadati</taxon>
        <taxon>Pseudomonadota</taxon>
        <taxon>Gammaproteobacteria</taxon>
        <taxon>Oceanospirillales</taxon>
        <taxon>Alcanivoracaceae</taxon>
        <taxon>Alcanivorax</taxon>
    </lineage>
</organism>
<gene>
    <name evidence="2" type="ORF">Y5S_02946</name>
</gene>
<proteinExistence type="predicted"/>
<comment type="caution">
    <text evidence="2">The sequence shown here is derived from an EMBL/GenBank/DDBJ whole genome shotgun (WGS) entry which is preliminary data.</text>
</comment>
<evidence type="ECO:0000313" key="3">
    <source>
        <dbReference type="Proteomes" id="UP000029444"/>
    </source>
</evidence>
<dbReference type="eggNOG" id="ENOG5032H17">
    <property type="taxonomic scope" value="Bacteria"/>
</dbReference>
<dbReference type="OrthoDB" id="5298703at2"/>
<dbReference type="STRING" id="1177154.Y5S_02946"/>
<protein>
    <recommendedName>
        <fullName evidence="4">Lipoprotein</fullName>
    </recommendedName>
</protein>